<dbReference type="InterPro" id="IPR012337">
    <property type="entry name" value="RNaseH-like_sf"/>
</dbReference>
<organism evidence="11 13">
    <name type="scientific">Rotaria sordida</name>
    <dbReference type="NCBI Taxonomy" id="392033"/>
    <lineage>
        <taxon>Eukaryota</taxon>
        <taxon>Metazoa</taxon>
        <taxon>Spiralia</taxon>
        <taxon>Gnathifera</taxon>
        <taxon>Rotifera</taxon>
        <taxon>Eurotatoria</taxon>
        <taxon>Bdelloidea</taxon>
        <taxon>Philodinida</taxon>
        <taxon>Philodinidae</taxon>
        <taxon>Rotaria</taxon>
    </lineage>
</organism>
<evidence type="ECO:0008006" key="14">
    <source>
        <dbReference type="Google" id="ProtNLM"/>
    </source>
</evidence>
<dbReference type="Proteomes" id="UP000663889">
    <property type="component" value="Unassembled WGS sequence"/>
</dbReference>
<evidence type="ECO:0000313" key="10">
    <source>
        <dbReference type="EMBL" id="CAF1304553.1"/>
    </source>
</evidence>
<evidence type="ECO:0000256" key="2">
    <source>
        <dbReference type="ARBA" id="ARBA00022723"/>
    </source>
</evidence>
<dbReference type="PANTHER" id="PTHR46481:SF10">
    <property type="entry name" value="ZINC FINGER BED DOMAIN-CONTAINING PROTEIN 39"/>
    <property type="match status" value="1"/>
</dbReference>
<dbReference type="AlphaFoldDB" id="A0A819U8N1"/>
<evidence type="ECO:0000256" key="3">
    <source>
        <dbReference type="ARBA" id="ARBA00022771"/>
    </source>
</evidence>
<dbReference type="InterPro" id="IPR008906">
    <property type="entry name" value="HATC_C_dom"/>
</dbReference>
<dbReference type="GO" id="GO:0046983">
    <property type="term" value="F:protein dimerization activity"/>
    <property type="evidence" value="ECO:0007669"/>
    <property type="project" value="InterPro"/>
</dbReference>
<dbReference type="SUPFAM" id="SSF53098">
    <property type="entry name" value="Ribonuclease H-like"/>
    <property type="match status" value="1"/>
</dbReference>
<dbReference type="InterPro" id="IPR052035">
    <property type="entry name" value="ZnF_BED_domain_contain"/>
</dbReference>
<evidence type="ECO:0000256" key="6">
    <source>
        <dbReference type="SAM" id="MobiDB-lite"/>
    </source>
</evidence>
<reference evidence="11" key="1">
    <citation type="submission" date="2021-02" db="EMBL/GenBank/DDBJ databases">
        <authorList>
            <person name="Nowell W R."/>
        </authorList>
    </citation>
    <scope>NUCLEOTIDE SEQUENCE</scope>
</reference>
<feature type="compositionally biased region" description="Low complexity" evidence="6">
    <location>
        <begin position="83"/>
        <end position="93"/>
    </location>
</feature>
<dbReference type="SUPFAM" id="SSF140996">
    <property type="entry name" value="Hermes dimerisation domain"/>
    <property type="match status" value="1"/>
</dbReference>
<protein>
    <recommendedName>
        <fullName evidence="14">Transposase</fullName>
    </recommendedName>
</protein>
<dbReference type="Proteomes" id="UP000663874">
    <property type="component" value="Unassembled WGS sequence"/>
</dbReference>
<feature type="domain" description="Hermes trasposase DNA-binding" evidence="8">
    <location>
        <begin position="113"/>
        <end position="168"/>
    </location>
</feature>
<feature type="compositionally biased region" description="Acidic residues" evidence="6">
    <location>
        <begin position="662"/>
        <end position="678"/>
    </location>
</feature>
<evidence type="ECO:0000313" key="11">
    <source>
        <dbReference type="EMBL" id="CAF4090313.1"/>
    </source>
</evidence>
<gene>
    <name evidence="12" type="ORF">FNK824_LOCUS32323</name>
    <name evidence="11" type="ORF">OTI717_LOCUS33639</name>
    <name evidence="10" type="ORF">RFH988_LOCUS29910</name>
    <name evidence="9" type="ORF">SEV965_LOCUS24671</name>
</gene>
<sequence length="678" mass="78251">MSSTVHKKTLSKHDYQQLVMINDPSISLIKPSNARSELWSKFTQLHHLNIAQNYIVCNLCRVVLKWTSETGTKVMKNHNCENKSSSKTSTTPSRQRTISSYMPPAPDNYSSIKDRIVEACVEFCALDGRPFDTVTGEGFINLAKQLMNAGALIGTGFSVNDLLPHSTTVSRNVDRVYTRLKDQLILLCQNVEQFAITCDFWSEPHTGLHYCGISLHFTDDNYYLRIFILACKLYDLPNQKAHNIRDFVNTIVEEFGLKLNEDMFVVSDNEPKMACAFKDDTTRVGCSAHYINKILEHAFELDEPLCAGVQKLFLIVRDIISYISQSHKQSSLSVCIQNYCKTRFSTVYIMLNTFLMVYNELPSVLNNNQRQNYLKINFIELEQLTKYLKHFHDVLEKLCCEQTPTLHLVIPYKQLLINRSTKNDDDHQNLIQLKRYLSQHLKDYWIIQDIHYIVMLLHPNLKSFYLIPSKKEHAVELLKLELNKLLDSVVVQPLQTTTLNNKDKKKVKKNMHSINSLDEIYDVPDDENYLQPSIEKTELDLYLADETRIANDMNVLSYWNSNKSLYPNLARIAKRVLAIPATNTSVERLFSHSSNTVTNRRTSLDPDKVNRLLFIKRNMRTLKDIYPPPVEHCAKRRISLISTDSTTSTTPNKKIKLMTETQEVDEATTDEDNDEEQL</sequence>
<dbReference type="PANTHER" id="PTHR46481">
    <property type="entry name" value="ZINC FINGER BED DOMAIN-CONTAINING PROTEIN 4"/>
    <property type="match status" value="1"/>
</dbReference>
<dbReference type="Pfam" id="PF05699">
    <property type="entry name" value="Dimer_Tnp_hAT"/>
    <property type="match status" value="1"/>
</dbReference>
<evidence type="ECO:0000313" key="13">
    <source>
        <dbReference type="Proteomes" id="UP000663823"/>
    </source>
</evidence>
<evidence type="ECO:0000259" key="8">
    <source>
        <dbReference type="Pfam" id="PF10683"/>
    </source>
</evidence>
<accession>A0A819U8N1</accession>
<dbReference type="Proteomes" id="UP000663823">
    <property type="component" value="Unassembled WGS sequence"/>
</dbReference>
<feature type="region of interest" description="Disordered" evidence="6">
    <location>
        <begin position="76"/>
        <end position="102"/>
    </location>
</feature>
<keyword evidence="2" id="KW-0479">Metal-binding</keyword>
<dbReference type="InterPro" id="IPR018473">
    <property type="entry name" value="Hermes_transposase_DNA-db"/>
</dbReference>
<evidence type="ECO:0000313" key="12">
    <source>
        <dbReference type="EMBL" id="CAF4121459.1"/>
    </source>
</evidence>
<evidence type="ECO:0000259" key="7">
    <source>
        <dbReference type="Pfam" id="PF05699"/>
    </source>
</evidence>
<keyword evidence="3" id="KW-0863">Zinc-finger</keyword>
<comment type="caution">
    <text evidence="11">The sequence shown here is derived from an EMBL/GenBank/DDBJ whole genome shotgun (WGS) entry which is preliminary data.</text>
</comment>
<dbReference type="EMBL" id="CAJNOO010002890">
    <property type="protein sequence ID" value="CAF1304553.1"/>
    <property type="molecule type" value="Genomic_DNA"/>
</dbReference>
<dbReference type="GO" id="GO:0005634">
    <property type="term" value="C:nucleus"/>
    <property type="evidence" value="ECO:0007669"/>
    <property type="project" value="UniProtKB-SubCell"/>
</dbReference>
<dbReference type="Gene3D" id="1.10.10.1070">
    <property type="entry name" value="Zinc finger, BED domain-containing"/>
    <property type="match status" value="1"/>
</dbReference>
<feature type="region of interest" description="Disordered" evidence="6">
    <location>
        <begin position="643"/>
        <end position="678"/>
    </location>
</feature>
<evidence type="ECO:0000256" key="1">
    <source>
        <dbReference type="ARBA" id="ARBA00004123"/>
    </source>
</evidence>
<comment type="subcellular location">
    <subcellularLocation>
        <location evidence="1">Nucleus</location>
    </subcellularLocation>
</comment>
<dbReference type="EMBL" id="CAJNOU010001920">
    <property type="protein sequence ID" value="CAF1269467.1"/>
    <property type="molecule type" value="Genomic_DNA"/>
</dbReference>
<dbReference type="Proteomes" id="UP000663882">
    <property type="component" value="Unassembled WGS sequence"/>
</dbReference>
<dbReference type="Pfam" id="PF10683">
    <property type="entry name" value="DBD_Tnp_Hermes"/>
    <property type="match status" value="1"/>
</dbReference>
<evidence type="ECO:0000256" key="4">
    <source>
        <dbReference type="ARBA" id="ARBA00022833"/>
    </source>
</evidence>
<proteinExistence type="predicted"/>
<evidence type="ECO:0000313" key="9">
    <source>
        <dbReference type="EMBL" id="CAF1269467.1"/>
    </source>
</evidence>
<dbReference type="GO" id="GO:0008270">
    <property type="term" value="F:zinc ion binding"/>
    <property type="evidence" value="ECO:0007669"/>
    <property type="project" value="UniProtKB-KW"/>
</dbReference>
<keyword evidence="4" id="KW-0862">Zinc</keyword>
<dbReference type="EMBL" id="CAJOBE010011009">
    <property type="protein sequence ID" value="CAF4121459.1"/>
    <property type="molecule type" value="Genomic_DNA"/>
</dbReference>
<dbReference type="OrthoDB" id="10051975at2759"/>
<name>A0A819U8N1_9BILA</name>
<evidence type="ECO:0000256" key="5">
    <source>
        <dbReference type="ARBA" id="ARBA00023242"/>
    </source>
</evidence>
<dbReference type="EMBL" id="CAJOAX010011271">
    <property type="protein sequence ID" value="CAF4090313.1"/>
    <property type="molecule type" value="Genomic_DNA"/>
</dbReference>
<feature type="domain" description="HAT C-terminal dimerisation" evidence="7">
    <location>
        <begin position="538"/>
        <end position="619"/>
    </location>
</feature>
<keyword evidence="5" id="KW-0539">Nucleus</keyword>